<dbReference type="InterPro" id="IPR017853">
    <property type="entry name" value="GH"/>
</dbReference>
<proteinExistence type="predicted"/>
<evidence type="ECO:0000313" key="1">
    <source>
        <dbReference type="EMBL" id="MDO7880612.1"/>
    </source>
</evidence>
<reference evidence="1 2" key="1">
    <citation type="submission" date="2023-07" db="EMBL/GenBank/DDBJ databases">
        <title>Protaetiibacter sp. nov WY-16 isolated from soil.</title>
        <authorList>
            <person name="Liu B."/>
            <person name="Wan Y."/>
        </authorList>
    </citation>
    <scope>NUCLEOTIDE SEQUENCE [LARGE SCALE GENOMIC DNA]</scope>
    <source>
        <strain evidence="1 2">WY-16</strain>
    </source>
</reference>
<dbReference type="SUPFAM" id="SSF51445">
    <property type="entry name" value="(Trans)glycosidases"/>
    <property type="match status" value="1"/>
</dbReference>
<accession>A0ABT9BJJ9</accession>
<dbReference type="RefSeq" id="WP_305001044.1">
    <property type="nucleotide sequence ID" value="NZ_JAUQUB010000001.1"/>
</dbReference>
<sequence length="417" mass="48762">MTSLDLITQPLSITMWDSSWLRRRYRGGGFEDWDRALSELVERGYDAVRIDVFPHLIARGPGGDLVERFKDVPNQFPQFYGFGMWGNPWTMYIEPRKALVEFLTKCREHGVKVALSTWFKPTDDRRNEQIEGLDEFVRVWQETLEFIDANGLMDTVVYLDVLNEYPNGHVFSWLHRTVKTMAWPPNPKGGYNDRQRDFLWGFISQAIERLRASWPQLTISTSFTFDSFERYFEGLDLGVLEFLDVHIWLNYLPGFDDVSDYSRTIERHGRPGELFRTEQGGNAYAEDARLIPQDYHYDETYAAVLEAWESRKGEWVAKFEDQVDRVVAAARPHNLHVGQTEAWGLVNWLDHPLLDWRIHRETAEIGTAIAARRGYSFDCSANFCHPHFLGFWDDVPWHRSITDTIRSGIPRLDRDRA</sequence>
<protein>
    <submittedName>
        <fullName evidence="1">Cellulase-like family protein</fullName>
    </submittedName>
</protein>
<evidence type="ECO:0000313" key="2">
    <source>
        <dbReference type="Proteomes" id="UP001241072"/>
    </source>
</evidence>
<keyword evidence="2" id="KW-1185">Reference proteome</keyword>
<dbReference type="EMBL" id="JAUQUB010000001">
    <property type="protein sequence ID" value="MDO7880612.1"/>
    <property type="molecule type" value="Genomic_DNA"/>
</dbReference>
<dbReference type="InterPro" id="IPR024778">
    <property type="entry name" value="Put_cellulase"/>
</dbReference>
<organism evidence="1 2">
    <name type="scientific">Antiquaquibacter soli</name>
    <dbReference type="NCBI Taxonomy" id="3064523"/>
    <lineage>
        <taxon>Bacteria</taxon>
        <taxon>Bacillati</taxon>
        <taxon>Actinomycetota</taxon>
        <taxon>Actinomycetes</taxon>
        <taxon>Micrococcales</taxon>
        <taxon>Microbacteriaceae</taxon>
        <taxon>Antiquaquibacter</taxon>
    </lineage>
</organism>
<dbReference type="Proteomes" id="UP001241072">
    <property type="component" value="Unassembled WGS sequence"/>
</dbReference>
<comment type="caution">
    <text evidence="1">The sequence shown here is derived from an EMBL/GenBank/DDBJ whole genome shotgun (WGS) entry which is preliminary data.</text>
</comment>
<name>A0ABT9BJJ9_9MICO</name>
<dbReference type="Gene3D" id="3.20.20.80">
    <property type="entry name" value="Glycosidases"/>
    <property type="match status" value="1"/>
</dbReference>
<dbReference type="Pfam" id="PF12876">
    <property type="entry name" value="Cellulase-like"/>
    <property type="match status" value="1"/>
</dbReference>
<gene>
    <name evidence="1" type="ORF">Q5716_00060</name>
</gene>